<comment type="caution">
    <text evidence="7">The sequence shown here is derived from an EMBL/GenBank/DDBJ whole genome shotgun (WGS) entry which is preliminary data.</text>
</comment>
<dbReference type="PANTHER" id="PTHR32089:SF112">
    <property type="entry name" value="LYSOZYME-LIKE PROTEIN-RELATED"/>
    <property type="match status" value="1"/>
</dbReference>
<proteinExistence type="inferred from homology"/>
<feature type="transmembrane region" description="Helical" evidence="4">
    <location>
        <begin position="199"/>
        <end position="219"/>
    </location>
</feature>
<dbReference type="Pfam" id="PF12729">
    <property type="entry name" value="4HB_MCP_1"/>
    <property type="match status" value="1"/>
</dbReference>
<dbReference type="GO" id="GO:0016020">
    <property type="term" value="C:membrane"/>
    <property type="evidence" value="ECO:0007669"/>
    <property type="project" value="InterPro"/>
</dbReference>
<evidence type="ECO:0000256" key="3">
    <source>
        <dbReference type="PROSITE-ProRule" id="PRU00284"/>
    </source>
</evidence>
<dbReference type="InterPro" id="IPR003660">
    <property type="entry name" value="HAMP_dom"/>
</dbReference>
<feature type="domain" description="Methyl-accepting transducer" evidence="5">
    <location>
        <begin position="278"/>
        <end position="514"/>
    </location>
</feature>
<dbReference type="EMBL" id="AMFJ01034439">
    <property type="protein sequence ID" value="EKD29347.1"/>
    <property type="molecule type" value="Genomic_DNA"/>
</dbReference>
<dbReference type="Pfam" id="PF00672">
    <property type="entry name" value="HAMP"/>
    <property type="match status" value="1"/>
</dbReference>
<dbReference type="Pfam" id="PF00015">
    <property type="entry name" value="MCPsignal"/>
    <property type="match status" value="1"/>
</dbReference>
<dbReference type="Gene3D" id="1.10.287.950">
    <property type="entry name" value="Methyl-accepting chemotaxis protein"/>
    <property type="match status" value="1"/>
</dbReference>
<dbReference type="AlphaFoldDB" id="K1XVS3"/>
<protein>
    <recommendedName>
        <fullName evidence="8">Methyl-accepting chemotaxis protein</fullName>
    </recommendedName>
</protein>
<comment type="similarity">
    <text evidence="2">Belongs to the methyl-accepting chemotaxis (MCP) protein family.</text>
</comment>
<dbReference type="GO" id="GO:0007165">
    <property type="term" value="P:signal transduction"/>
    <property type="evidence" value="ECO:0007669"/>
    <property type="project" value="UniProtKB-KW"/>
</dbReference>
<dbReference type="SMART" id="SM00304">
    <property type="entry name" value="HAMP"/>
    <property type="match status" value="1"/>
</dbReference>
<dbReference type="InterPro" id="IPR024478">
    <property type="entry name" value="HlyB_4HB_MCP"/>
</dbReference>
<feature type="transmembrane region" description="Helical" evidence="4">
    <location>
        <begin position="12"/>
        <end position="31"/>
    </location>
</feature>
<keyword evidence="4" id="KW-0472">Membrane</keyword>
<dbReference type="InterPro" id="IPR004089">
    <property type="entry name" value="MCPsignal_dom"/>
</dbReference>
<dbReference type="PROSITE" id="PS50111">
    <property type="entry name" value="CHEMOTAXIS_TRANSDUC_2"/>
    <property type="match status" value="1"/>
</dbReference>
<sequence length="550" mass="60387">MHLSIKQKLFLLVGGFLFAITLITVGLMWSLKQSNDFSQMMINDHLRPITILSEIQTTIHDNRSQLKEMIQHDPQHKELAEQHKDHELSLHMDQLAVNKGLIDTLFEQYKNHNFFEGEQAIFSEIKTGREDFIKNGLLKAVSLIKEGKYEEAKKILDNESEPRAITVLFQAKALVERIEKELGTEIIEQEKSYGFTQKLIIGLVLTLFVIGLGFSFWIIQSITSPVKALEEAMKKVGETNDFTVSTGIVSHDEIGGIAKTFEGLLEKMRVAFALVRESSEKVKESAENMTVVSGHINNMVREQSEQSTSTAAAIEEMSISITSVTDSAQQSGKGVAKNREDALYGATSISNVQGGMTRLSENTKETATVVRSLSERSGKITMIVETIKGIAEQTNLLALNAAIEAARAGESGRGFAVVADEVRKLSEQTGNATKEIGAMVRGIQDDINNTSTLMGQNVGLVSECFELSKKAEGILQEIATGTTVINNQVGEIVHAMQEQDMAAKQVAISMEGITRTTEETSNATKSVAKNAKDLQDIASNLADMVAKFKI</sequence>
<dbReference type="GO" id="GO:0006935">
    <property type="term" value="P:chemotaxis"/>
    <property type="evidence" value="ECO:0007669"/>
    <property type="project" value="InterPro"/>
</dbReference>
<organism evidence="7">
    <name type="scientific">uncultured bacterium</name>
    <name type="common">gcode 4</name>
    <dbReference type="NCBI Taxonomy" id="1234023"/>
    <lineage>
        <taxon>Bacteria</taxon>
        <taxon>environmental samples</taxon>
    </lineage>
</organism>
<dbReference type="CDD" id="cd06225">
    <property type="entry name" value="HAMP"/>
    <property type="match status" value="1"/>
</dbReference>
<name>K1XVS3_9BACT</name>
<dbReference type="PROSITE" id="PS50885">
    <property type="entry name" value="HAMP"/>
    <property type="match status" value="1"/>
</dbReference>
<feature type="domain" description="HAMP" evidence="6">
    <location>
        <begin position="220"/>
        <end position="273"/>
    </location>
</feature>
<dbReference type="InterPro" id="IPR004090">
    <property type="entry name" value="Chemotax_Me-accpt_rcpt"/>
</dbReference>
<dbReference type="FunFam" id="1.10.287.950:FF:000001">
    <property type="entry name" value="Methyl-accepting chemotaxis sensory transducer"/>
    <property type="match status" value="1"/>
</dbReference>
<evidence type="ECO:0000256" key="2">
    <source>
        <dbReference type="ARBA" id="ARBA00029447"/>
    </source>
</evidence>
<evidence type="ECO:0008006" key="8">
    <source>
        <dbReference type="Google" id="ProtNLM"/>
    </source>
</evidence>
<accession>K1XVS3</accession>
<evidence type="ECO:0000259" key="5">
    <source>
        <dbReference type="PROSITE" id="PS50111"/>
    </source>
</evidence>
<reference evidence="7" key="1">
    <citation type="journal article" date="2012" name="Science">
        <title>Fermentation, hydrogen, and sulfur metabolism in multiple uncultivated bacterial phyla.</title>
        <authorList>
            <person name="Wrighton K.C."/>
            <person name="Thomas B.C."/>
            <person name="Sharon I."/>
            <person name="Miller C.S."/>
            <person name="Castelle C.J."/>
            <person name="VerBerkmoes N.C."/>
            <person name="Wilkins M.J."/>
            <person name="Hettich R.L."/>
            <person name="Lipton M.S."/>
            <person name="Williams K.H."/>
            <person name="Long P.E."/>
            <person name="Banfield J.F."/>
        </authorList>
    </citation>
    <scope>NUCLEOTIDE SEQUENCE [LARGE SCALE GENOMIC DNA]</scope>
</reference>
<evidence type="ECO:0000259" key="6">
    <source>
        <dbReference type="PROSITE" id="PS50885"/>
    </source>
</evidence>
<keyword evidence="4" id="KW-0812">Transmembrane</keyword>
<evidence type="ECO:0000256" key="4">
    <source>
        <dbReference type="SAM" id="Phobius"/>
    </source>
</evidence>
<keyword evidence="4" id="KW-1133">Transmembrane helix</keyword>
<evidence type="ECO:0000313" key="7">
    <source>
        <dbReference type="EMBL" id="EKD29347.1"/>
    </source>
</evidence>
<dbReference type="SUPFAM" id="SSF58104">
    <property type="entry name" value="Methyl-accepting chemotaxis protein (MCP) signaling domain"/>
    <property type="match status" value="1"/>
</dbReference>
<dbReference type="SMART" id="SM00283">
    <property type="entry name" value="MA"/>
    <property type="match status" value="1"/>
</dbReference>
<gene>
    <name evidence="7" type="ORF">ACD_78C00439G0005</name>
</gene>
<dbReference type="PRINTS" id="PR00260">
    <property type="entry name" value="CHEMTRNSDUCR"/>
</dbReference>
<dbReference type="CDD" id="cd11386">
    <property type="entry name" value="MCP_signal"/>
    <property type="match status" value="1"/>
</dbReference>
<dbReference type="GO" id="GO:0004888">
    <property type="term" value="F:transmembrane signaling receptor activity"/>
    <property type="evidence" value="ECO:0007669"/>
    <property type="project" value="InterPro"/>
</dbReference>
<dbReference type="PANTHER" id="PTHR32089">
    <property type="entry name" value="METHYL-ACCEPTING CHEMOTAXIS PROTEIN MCPB"/>
    <property type="match status" value="1"/>
</dbReference>
<keyword evidence="1 3" id="KW-0807">Transducer</keyword>
<evidence type="ECO:0000256" key="1">
    <source>
        <dbReference type="ARBA" id="ARBA00023224"/>
    </source>
</evidence>